<dbReference type="PANTHER" id="PTHR47708:SF2">
    <property type="entry name" value="SI:CH73-132F6.5"/>
    <property type="match status" value="1"/>
</dbReference>
<evidence type="ECO:0000313" key="2">
    <source>
        <dbReference type="EMBL" id="MCJ0764362.1"/>
    </source>
</evidence>
<reference evidence="2" key="1">
    <citation type="submission" date="2022-03" db="EMBL/GenBank/DDBJ databases">
        <authorList>
            <person name="Woo C.Y."/>
        </authorList>
    </citation>
    <scope>NUCLEOTIDE SEQUENCE</scope>
    <source>
        <strain evidence="2">CYS-02</strain>
    </source>
</reference>
<organism evidence="2 3">
    <name type="scientific">Variovorax terrae</name>
    <dbReference type="NCBI Taxonomy" id="2923278"/>
    <lineage>
        <taxon>Bacteria</taxon>
        <taxon>Pseudomonadati</taxon>
        <taxon>Pseudomonadota</taxon>
        <taxon>Betaproteobacteria</taxon>
        <taxon>Burkholderiales</taxon>
        <taxon>Comamonadaceae</taxon>
        <taxon>Variovorax</taxon>
    </lineage>
</organism>
<dbReference type="Proteomes" id="UP001139447">
    <property type="component" value="Unassembled WGS sequence"/>
</dbReference>
<dbReference type="Pfam" id="PF07287">
    <property type="entry name" value="AtuA"/>
    <property type="match status" value="1"/>
</dbReference>
<protein>
    <submittedName>
        <fullName evidence="2">DUF1446 domain-containing protein</fullName>
    </submittedName>
</protein>
<dbReference type="RefSeq" id="WP_243306976.1">
    <property type="nucleotide sequence ID" value="NZ_JALGBI010000001.1"/>
</dbReference>
<evidence type="ECO:0000259" key="1">
    <source>
        <dbReference type="Pfam" id="PF07287"/>
    </source>
</evidence>
<dbReference type="EMBL" id="JALGBI010000001">
    <property type="protein sequence ID" value="MCJ0764362.1"/>
    <property type="molecule type" value="Genomic_DNA"/>
</dbReference>
<name>A0A9X2AQA4_9BURK</name>
<feature type="domain" description="Acyclic terpene utilisation N-terminal" evidence="1">
    <location>
        <begin position="17"/>
        <end position="461"/>
    </location>
</feature>
<accession>A0A9X2AQA4</accession>
<evidence type="ECO:0000313" key="3">
    <source>
        <dbReference type="Proteomes" id="UP001139447"/>
    </source>
</evidence>
<keyword evidence="3" id="KW-1185">Reference proteome</keyword>
<dbReference type="InterPro" id="IPR010839">
    <property type="entry name" value="AtuA_N"/>
</dbReference>
<proteinExistence type="predicted"/>
<sequence>MSAAYRSSRTLQGHKSVRLGAATAWSRDRFEPASALVAQGDLDYLCFESMSEVTMSAAQVARMENTETPPYDPYLVARLEPILRDCKARGIRIISNQGWLDPVAAAERVVALAAALGIADLKVAAVQGGILTDRIAGLGLRFIETGEPVADSRERIVSAEAYLGAQGIVDALAAGADVVITTRVADACLYYGPLAHEFGWSLDDAKQAGRGMVIGHLMECGAQVAGGYFADPGYKLVPDLAHIGNPIVEVTADRIVMSKLPKTGGLLSPATCKEQLLYEVQDPSCYFGPDCVTDLTQVAFQQTAPDEVEVLVHDAGLPKTPTLKVLVGLTEGFMTEEMVIFAGAGALDRARMTQTLLETRFREVGLQAQEIRFDYLGLNGVHRESSPPVTVEPYEVILRVALKTLDRREAEKLRREIDPLAVNGVAATGKWATSSPGSRVRPVVGLNSCLVPREAVQVTVSLHHSR</sequence>
<dbReference type="AlphaFoldDB" id="A0A9X2AQA4"/>
<comment type="caution">
    <text evidence="2">The sequence shown here is derived from an EMBL/GenBank/DDBJ whole genome shotgun (WGS) entry which is preliminary data.</text>
</comment>
<dbReference type="PANTHER" id="PTHR47708">
    <property type="match status" value="1"/>
</dbReference>
<gene>
    <name evidence="2" type="ORF">MMF98_14185</name>
</gene>